<dbReference type="Pfam" id="PF00083">
    <property type="entry name" value="Sugar_tr"/>
    <property type="match status" value="2"/>
</dbReference>
<dbReference type="OMA" id="WRRSAMI"/>
<dbReference type="PANTHER" id="PTHR48021">
    <property type="match status" value="1"/>
</dbReference>
<dbReference type="InterPro" id="IPR020846">
    <property type="entry name" value="MFS_dom"/>
</dbReference>
<dbReference type="Gene3D" id="1.20.1250.20">
    <property type="entry name" value="MFS general substrate transporter like domains"/>
    <property type="match status" value="2"/>
</dbReference>
<evidence type="ECO:0000256" key="6">
    <source>
        <dbReference type="ARBA" id="ARBA00022989"/>
    </source>
</evidence>
<evidence type="ECO:0000256" key="1">
    <source>
        <dbReference type="ARBA" id="ARBA00004651"/>
    </source>
</evidence>
<dbReference type="InterPro" id="IPR005828">
    <property type="entry name" value="MFS_sugar_transport-like"/>
</dbReference>
<dbReference type="InParanoid" id="T1IEK8"/>
<evidence type="ECO:0000259" key="8">
    <source>
        <dbReference type="PROSITE" id="PS50850"/>
    </source>
</evidence>
<dbReference type="eggNOG" id="KOG0254">
    <property type="taxonomic scope" value="Eukaryota"/>
</dbReference>
<evidence type="ECO:0000256" key="5">
    <source>
        <dbReference type="ARBA" id="ARBA00022692"/>
    </source>
</evidence>
<name>T1IEK8_RHOPR</name>
<dbReference type="SUPFAM" id="SSF103473">
    <property type="entry name" value="MFS general substrate transporter"/>
    <property type="match status" value="2"/>
</dbReference>
<evidence type="ECO:0000256" key="3">
    <source>
        <dbReference type="ARBA" id="ARBA00022475"/>
    </source>
</evidence>
<evidence type="ECO:0000313" key="9">
    <source>
        <dbReference type="EnsemblMetazoa" id="RPRC014728-PA"/>
    </source>
</evidence>
<keyword evidence="6" id="KW-1133">Transmembrane helix</keyword>
<evidence type="ECO:0000256" key="4">
    <source>
        <dbReference type="ARBA" id="ARBA00022597"/>
    </source>
</evidence>
<dbReference type="GO" id="GO:0005886">
    <property type="term" value="C:plasma membrane"/>
    <property type="evidence" value="ECO:0007669"/>
    <property type="project" value="UniProtKB-SubCell"/>
</dbReference>
<dbReference type="VEuPathDB" id="VectorBase:RPRC014728"/>
<protein>
    <recommendedName>
        <fullName evidence="8">Major facilitator superfamily (MFS) profile domain-containing protein</fullName>
    </recommendedName>
</protein>
<evidence type="ECO:0000256" key="7">
    <source>
        <dbReference type="ARBA" id="ARBA00023136"/>
    </source>
</evidence>
<organism evidence="9 10">
    <name type="scientific">Rhodnius prolixus</name>
    <name type="common">Triatomid bug</name>
    <dbReference type="NCBI Taxonomy" id="13249"/>
    <lineage>
        <taxon>Eukaryota</taxon>
        <taxon>Metazoa</taxon>
        <taxon>Ecdysozoa</taxon>
        <taxon>Arthropoda</taxon>
        <taxon>Hexapoda</taxon>
        <taxon>Insecta</taxon>
        <taxon>Pterygota</taxon>
        <taxon>Neoptera</taxon>
        <taxon>Paraneoptera</taxon>
        <taxon>Hemiptera</taxon>
        <taxon>Heteroptera</taxon>
        <taxon>Panheteroptera</taxon>
        <taxon>Cimicomorpha</taxon>
        <taxon>Reduviidae</taxon>
        <taxon>Triatominae</taxon>
        <taxon>Rhodnius</taxon>
    </lineage>
</organism>
<dbReference type="GO" id="GO:0022857">
    <property type="term" value="F:transmembrane transporter activity"/>
    <property type="evidence" value="ECO:0007669"/>
    <property type="project" value="InterPro"/>
</dbReference>
<sequence length="874" mass="95473">NFGLSIAFPTMVIPAVADPTSEIKLTKEQLSWLGSLFFIVIPFGCLLSGPCIHRFGRRTMMLVMCLPFSAGWAMFSYAYNPGLLFSAVFVHGLVNGLLEAPILTYVAEVCEPKWRGMFASTTALASVVGVFLQFFMGNYLDWRRSAMINICFPIISFIALCFIPESPHWLVGRGRIDEAERALRWLRGWVSVESIKPELDALVTSIGKSKEAEGSPFSWTPYLNSTFIRPFGLVVASFLIGHFTGMSSLQTYAVRIFHELKSPVSPYSLTAAEGFIQLAGALVCISILPFIGRRILAISTTFGTGVCLAALAIVGSGWPAVILLLISVFLINSCSKVFPWVLIGEVFPPGVRAVASGLASCFGYSLGFLVNKTYFLSVDLLTLHGVLGLYAAISLAGSLFYFLVLPETEGRSLEEVQAHFRAKKILAVTAKNTLALNFGLSIAFPTMVIPAISKSTSDMKLTKDQLSWLGSLFFIVIPFGCLVSGPCIHRFGRKTMMLVMCLPFAGAWVLFSYAHTPEILFGAVIMHGLVNGLLEAPILTYVAEVCEPKWRGMFASTTVLASLGGVFLQFFMGNYLEWRRSAMINVSFPIISFFCLCFIPESPHWLVERIDDAERALRWLRGWVGVESVKPELDALVTTIRTSKETEGSPFSWAPYLNMTFIRPFGLVVASFFIGHFTGMSTLQTYAVRIFEELKSPVSPYSLTAAEGFVQLAGSLVCVSIIPFIGRRILAISTTFGTGVCLAALAIVGTGWPAVILLLISVFLINSCSKVFPWVLIGEVFSPGVRGVASGMASCIGYALGFLVNKTYFLTVDLLTLNGVLGLYAAISLAASLFYFLVLPETEGRSLEEVQAHFREKEIYTGPSERGLCGGSLI</sequence>
<evidence type="ECO:0000313" key="10">
    <source>
        <dbReference type="Proteomes" id="UP000015103"/>
    </source>
</evidence>
<keyword evidence="3" id="KW-1003">Cell membrane</keyword>
<feature type="domain" description="Major facilitator superfamily (MFS) profile" evidence="8">
    <location>
        <begin position="425"/>
        <end position="843"/>
    </location>
</feature>
<dbReference type="STRING" id="13249.T1IEK8"/>
<reference evidence="9" key="1">
    <citation type="submission" date="2015-05" db="UniProtKB">
        <authorList>
            <consortium name="EnsemblMetazoa"/>
        </authorList>
    </citation>
    <scope>IDENTIFICATION</scope>
</reference>
<dbReference type="EMBL" id="ACPB03014062">
    <property type="status" value="NOT_ANNOTATED_CDS"/>
    <property type="molecule type" value="Genomic_DNA"/>
</dbReference>
<keyword evidence="7" id="KW-0472">Membrane</keyword>
<evidence type="ECO:0000256" key="2">
    <source>
        <dbReference type="ARBA" id="ARBA00022448"/>
    </source>
</evidence>
<dbReference type="InterPro" id="IPR050549">
    <property type="entry name" value="MFS_Trehalose_Transporter"/>
</dbReference>
<keyword evidence="10" id="KW-1185">Reference proteome</keyword>
<dbReference type="FunFam" id="1.20.1250.20:FF:000218">
    <property type="entry name" value="facilitated trehalose transporter Tret1"/>
    <property type="match status" value="2"/>
</dbReference>
<dbReference type="PANTHER" id="PTHR48021:SF39">
    <property type="entry name" value="MAJOR FACILITATOR SUPERFAMILY (MFS) PROFILE DOMAIN-CONTAINING PROTEIN"/>
    <property type="match status" value="1"/>
</dbReference>
<dbReference type="Proteomes" id="UP000015103">
    <property type="component" value="Unassembled WGS sequence"/>
</dbReference>
<dbReference type="PROSITE" id="PS50850">
    <property type="entry name" value="MFS"/>
    <property type="match status" value="2"/>
</dbReference>
<feature type="domain" description="Major facilitator superfamily (MFS) profile" evidence="8">
    <location>
        <begin position="1"/>
        <end position="409"/>
    </location>
</feature>
<keyword evidence="4" id="KW-0762">Sugar transport</keyword>
<accession>T1IEK8</accession>
<comment type="subcellular location">
    <subcellularLocation>
        <location evidence="1">Cell membrane</location>
        <topology evidence="1">Multi-pass membrane protein</topology>
    </subcellularLocation>
</comment>
<dbReference type="HOGENOM" id="CLU_323207_0_0_1"/>
<keyword evidence="5" id="KW-0812">Transmembrane</keyword>
<proteinExistence type="predicted"/>
<dbReference type="EnsemblMetazoa" id="RPRC014728-RA">
    <property type="protein sequence ID" value="RPRC014728-PA"/>
    <property type="gene ID" value="RPRC014728"/>
</dbReference>
<keyword evidence="2" id="KW-0813">Transport</keyword>
<dbReference type="AlphaFoldDB" id="T1IEK8"/>
<dbReference type="InterPro" id="IPR036259">
    <property type="entry name" value="MFS_trans_sf"/>
</dbReference>